<reference evidence="1 2" key="1">
    <citation type="submission" date="2018-05" db="EMBL/GenBank/DDBJ databases">
        <title>Zavarzinia sp. HR-AS.</title>
        <authorList>
            <person name="Lee Y."/>
            <person name="Jeon C.O."/>
        </authorList>
    </citation>
    <scope>NUCLEOTIDE SEQUENCE [LARGE SCALE GENOMIC DNA]</scope>
    <source>
        <strain evidence="1 2">HR-AS</strain>
    </source>
</reference>
<protein>
    <submittedName>
        <fullName evidence="1">Uncharacterized protein</fullName>
    </submittedName>
</protein>
<accession>A0A317EJC4</accession>
<dbReference type="RefSeq" id="WP_109901570.1">
    <property type="nucleotide sequence ID" value="NZ_QGLE01000001.1"/>
</dbReference>
<dbReference type="Proteomes" id="UP000245461">
    <property type="component" value="Unassembled WGS sequence"/>
</dbReference>
<proteinExistence type="predicted"/>
<evidence type="ECO:0000313" key="1">
    <source>
        <dbReference type="EMBL" id="PWR25513.1"/>
    </source>
</evidence>
<dbReference type="AlphaFoldDB" id="A0A317EJC4"/>
<keyword evidence="2" id="KW-1185">Reference proteome</keyword>
<dbReference type="EMBL" id="QGLE01000001">
    <property type="protein sequence ID" value="PWR25513.1"/>
    <property type="molecule type" value="Genomic_DNA"/>
</dbReference>
<sequence>MTATLSRHPPAATLAGLSDALAALCLEAGTAESALEAAIAEVLVHRPKARPGLVRRLWGTLPAGDDDRGDDGARARLRREIEAADGRRIAIAWIAAQAETLPPGPGGDSVRAHLLRAAVEAGAAEQRRAEAGRQALHDLMPLRREGIGA</sequence>
<organism evidence="1 2">
    <name type="scientific">Zavarzinia aquatilis</name>
    <dbReference type="NCBI Taxonomy" id="2211142"/>
    <lineage>
        <taxon>Bacteria</taxon>
        <taxon>Pseudomonadati</taxon>
        <taxon>Pseudomonadota</taxon>
        <taxon>Alphaproteobacteria</taxon>
        <taxon>Rhodospirillales</taxon>
        <taxon>Zavarziniaceae</taxon>
        <taxon>Zavarzinia</taxon>
    </lineage>
</organism>
<evidence type="ECO:0000313" key="2">
    <source>
        <dbReference type="Proteomes" id="UP000245461"/>
    </source>
</evidence>
<name>A0A317EJC4_9PROT</name>
<comment type="caution">
    <text evidence="1">The sequence shown here is derived from an EMBL/GenBank/DDBJ whole genome shotgun (WGS) entry which is preliminary data.</text>
</comment>
<gene>
    <name evidence="1" type="ORF">DKG74_00620</name>
</gene>